<evidence type="ECO:0000256" key="4">
    <source>
        <dbReference type="SAM" id="SignalP"/>
    </source>
</evidence>
<dbReference type="GO" id="GO:0016020">
    <property type="term" value="C:membrane"/>
    <property type="evidence" value="ECO:0007669"/>
    <property type="project" value="InterPro"/>
</dbReference>
<name>A0A839HCE6_9GAMM</name>
<dbReference type="Proteomes" id="UP000548632">
    <property type="component" value="Unassembled WGS sequence"/>
</dbReference>
<dbReference type="RefSeq" id="WP_182581978.1">
    <property type="nucleotide sequence ID" value="NZ_JABVCQ010000002.1"/>
</dbReference>
<dbReference type="PANTHER" id="PTHR30035:SF3">
    <property type="entry name" value="INTERMEMBRANE PHOSPHOLIPID TRANSPORT SYSTEM LIPOPROTEIN MLAA"/>
    <property type="match status" value="1"/>
</dbReference>
<evidence type="ECO:0000313" key="6">
    <source>
        <dbReference type="Proteomes" id="UP000548632"/>
    </source>
</evidence>
<proteinExistence type="inferred from homology"/>
<feature type="region of interest" description="Disordered" evidence="3">
    <location>
        <begin position="231"/>
        <end position="252"/>
    </location>
</feature>
<dbReference type="PANTHER" id="PTHR30035">
    <property type="entry name" value="LIPOPROTEIN VACJ-RELATED"/>
    <property type="match status" value="1"/>
</dbReference>
<evidence type="ECO:0000256" key="1">
    <source>
        <dbReference type="ARBA" id="ARBA00010634"/>
    </source>
</evidence>
<evidence type="ECO:0000256" key="3">
    <source>
        <dbReference type="SAM" id="MobiDB-lite"/>
    </source>
</evidence>
<organism evidence="5 6">
    <name type="scientific">Thiospirillum jenense</name>
    <dbReference type="NCBI Taxonomy" id="1653858"/>
    <lineage>
        <taxon>Bacteria</taxon>
        <taxon>Pseudomonadati</taxon>
        <taxon>Pseudomonadota</taxon>
        <taxon>Gammaproteobacteria</taxon>
        <taxon>Chromatiales</taxon>
        <taxon>Chromatiaceae</taxon>
        <taxon>Thiospirillum</taxon>
    </lineage>
</organism>
<dbReference type="InterPro" id="IPR007428">
    <property type="entry name" value="MlaA"/>
</dbReference>
<dbReference type="Pfam" id="PF04333">
    <property type="entry name" value="MlaA"/>
    <property type="match status" value="1"/>
</dbReference>
<gene>
    <name evidence="5" type="ORF">HUK38_01350</name>
</gene>
<keyword evidence="6" id="KW-1185">Reference proteome</keyword>
<sequence>MHCHPHPPLRRSVLLGIIASATLISGCASVADQYQDPRDPWQGYNRAMFRFNHQFDRWLLKPLAKGYQAVSPAVVDRSISNVFANLADVPSAINNLLQFKLARASTDLGRVAVNSTVGVAGIFDVATNLGVPSYKEDLGQTFGYWGMGTGPYLVLPVLGPSNVRDSIGFAIGTQLHPLTYLDSNWHWGGVALHTVDRRADLLSADAVFDSAALDRYSFLRDAYLQRRKTLVYDGNPPESSDEAMDDAADDHD</sequence>
<evidence type="ECO:0000313" key="5">
    <source>
        <dbReference type="EMBL" id="MBB1124877.1"/>
    </source>
</evidence>
<feature type="chain" id="PRO_5032578217" evidence="4">
    <location>
        <begin position="31"/>
        <end position="252"/>
    </location>
</feature>
<keyword evidence="5" id="KW-0449">Lipoprotein</keyword>
<comment type="caution">
    <text evidence="5">The sequence shown here is derived from an EMBL/GenBank/DDBJ whole genome shotgun (WGS) entry which is preliminary data.</text>
</comment>
<comment type="similarity">
    <text evidence="1">Belongs to the MlaA family.</text>
</comment>
<keyword evidence="2 4" id="KW-0732">Signal</keyword>
<reference evidence="5 6" key="1">
    <citation type="journal article" date="2020" name="Arch. Microbiol.">
        <title>The genome sequence of the giant phototrophic gammaproteobacterium Thiospirillum jenense gives insight into its physiological properties and phylogenetic relationships.</title>
        <authorList>
            <person name="Imhoff J.F."/>
            <person name="Meyer T.E."/>
            <person name="Kyndt J.A."/>
        </authorList>
    </citation>
    <scope>NUCLEOTIDE SEQUENCE [LARGE SCALE GENOMIC DNA]</scope>
    <source>
        <strain evidence="5 6">DSM 216</strain>
    </source>
</reference>
<dbReference type="PRINTS" id="PR01805">
    <property type="entry name" value="VACJLIPOPROT"/>
</dbReference>
<dbReference type="EMBL" id="JABVCQ010000002">
    <property type="protein sequence ID" value="MBB1124877.1"/>
    <property type="molecule type" value="Genomic_DNA"/>
</dbReference>
<evidence type="ECO:0000256" key="2">
    <source>
        <dbReference type="ARBA" id="ARBA00022729"/>
    </source>
</evidence>
<accession>A0A839HCE6</accession>
<protein>
    <submittedName>
        <fullName evidence="5">VacJ family lipoprotein</fullName>
    </submittedName>
</protein>
<dbReference type="GO" id="GO:0120010">
    <property type="term" value="P:intermembrane phospholipid transfer"/>
    <property type="evidence" value="ECO:0007669"/>
    <property type="project" value="TreeGrafter"/>
</dbReference>
<feature type="compositionally biased region" description="Acidic residues" evidence="3">
    <location>
        <begin position="239"/>
        <end position="252"/>
    </location>
</feature>
<feature type="signal peptide" evidence="4">
    <location>
        <begin position="1"/>
        <end position="30"/>
    </location>
</feature>
<dbReference type="AlphaFoldDB" id="A0A839HCE6"/>